<proteinExistence type="inferred from homology"/>
<dbReference type="AlphaFoldDB" id="A0A7M7JCD2"/>
<evidence type="ECO:0000256" key="7">
    <source>
        <dbReference type="ARBA" id="ARBA00023242"/>
    </source>
</evidence>
<comment type="function">
    <text evidence="8 9">Small GTPase required for proper nuclear import of RNA polymerase II (RNAPII). May act at an RNAP assembly step prior to nuclear import.</text>
</comment>
<evidence type="ECO:0000256" key="5">
    <source>
        <dbReference type="ARBA" id="ARBA00023054"/>
    </source>
</evidence>
<feature type="region of interest" description="Disordered" evidence="10">
    <location>
        <begin position="385"/>
        <end position="419"/>
    </location>
</feature>
<dbReference type="OMA" id="CAHITTR"/>
<dbReference type="OrthoDB" id="243313at2759"/>
<dbReference type="RefSeq" id="XP_022650002.1">
    <property type="nucleotide sequence ID" value="XM_022794267.1"/>
</dbReference>
<dbReference type="FunCoup" id="A0A7M7JCD2">
    <property type="interactions" value="1499"/>
</dbReference>
<organism evidence="11 12">
    <name type="scientific">Varroa destructor</name>
    <name type="common">Honeybee mite</name>
    <dbReference type="NCBI Taxonomy" id="109461"/>
    <lineage>
        <taxon>Eukaryota</taxon>
        <taxon>Metazoa</taxon>
        <taxon>Ecdysozoa</taxon>
        <taxon>Arthropoda</taxon>
        <taxon>Chelicerata</taxon>
        <taxon>Arachnida</taxon>
        <taxon>Acari</taxon>
        <taxon>Parasitiformes</taxon>
        <taxon>Mesostigmata</taxon>
        <taxon>Gamasina</taxon>
        <taxon>Dermanyssoidea</taxon>
        <taxon>Varroidae</taxon>
        <taxon>Varroa</taxon>
    </lineage>
</organism>
<reference evidence="11" key="1">
    <citation type="submission" date="2021-01" db="UniProtKB">
        <authorList>
            <consortium name="EnsemblMetazoa"/>
        </authorList>
    </citation>
    <scope>IDENTIFICATION</scope>
</reference>
<keyword evidence="5" id="KW-0175">Coiled coil</keyword>
<evidence type="ECO:0000313" key="11">
    <source>
        <dbReference type="EnsemblMetazoa" id="XP_022650002"/>
    </source>
</evidence>
<dbReference type="EnsemblMetazoa" id="XM_022794267">
    <property type="protein sequence ID" value="XP_022650002"/>
    <property type="gene ID" value="LOC111245652"/>
</dbReference>
<dbReference type="SUPFAM" id="SSF52540">
    <property type="entry name" value="P-loop containing nucleoside triphosphate hydrolases"/>
    <property type="match status" value="1"/>
</dbReference>
<dbReference type="PANTHER" id="PTHR21231:SF8">
    <property type="entry name" value="GPN-LOOP GTPASE 1"/>
    <property type="match status" value="1"/>
</dbReference>
<evidence type="ECO:0000256" key="9">
    <source>
        <dbReference type="RuleBase" id="RU365059"/>
    </source>
</evidence>
<dbReference type="GO" id="GO:0003924">
    <property type="term" value="F:GTPase activity"/>
    <property type="evidence" value="ECO:0007669"/>
    <property type="project" value="InterPro"/>
</dbReference>
<keyword evidence="6 9" id="KW-0342">GTP-binding</keyword>
<dbReference type="PANTHER" id="PTHR21231">
    <property type="entry name" value="XPA-BINDING PROTEIN 1-RELATED"/>
    <property type="match status" value="1"/>
</dbReference>
<dbReference type="GO" id="GO:0005634">
    <property type="term" value="C:nucleus"/>
    <property type="evidence" value="ECO:0007669"/>
    <property type="project" value="UniProtKB-SubCell"/>
</dbReference>
<dbReference type="Gene3D" id="3.40.50.300">
    <property type="entry name" value="P-loop containing nucleotide triphosphate hydrolases"/>
    <property type="match status" value="1"/>
</dbReference>
<accession>A0A7M7JCD2</accession>
<keyword evidence="2 9" id="KW-0963">Cytoplasm</keyword>
<keyword evidence="7" id="KW-0539">Nucleus</keyword>
<dbReference type="EC" id="3.6.5.-" evidence="9"/>
<dbReference type="KEGG" id="vde:111245652"/>
<dbReference type="InterPro" id="IPR027417">
    <property type="entry name" value="P-loop_NTPase"/>
</dbReference>
<dbReference type="GO" id="GO:0005525">
    <property type="term" value="F:GTP binding"/>
    <property type="evidence" value="ECO:0007669"/>
    <property type="project" value="UniProtKB-KW"/>
</dbReference>
<evidence type="ECO:0000256" key="3">
    <source>
        <dbReference type="ARBA" id="ARBA00022741"/>
    </source>
</evidence>
<evidence type="ECO:0000256" key="4">
    <source>
        <dbReference type="ARBA" id="ARBA00022801"/>
    </source>
</evidence>
<keyword evidence="12" id="KW-1185">Reference proteome</keyword>
<evidence type="ECO:0000313" key="12">
    <source>
        <dbReference type="Proteomes" id="UP000594260"/>
    </source>
</evidence>
<dbReference type="Pfam" id="PF03029">
    <property type="entry name" value="ATP_bind_1"/>
    <property type="match status" value="1"/>
</dbReference>
<comment type="subunit">
    <text evidence="9">Binds to RNA polymerase II.</text>
</comment>
<feature type="compositionally biased region" description="Basic and acidic residues" evidence="10">
    <location>
        <begin position="402"/>
        <end position="419"/>
    </location>
</feature>
<name>A0A7M7JCD2_VARDE</name>
<dbReference type="InParanoid" id="A0A7M7JCD2"/>
<dbReference type="CDD" id="cd17870">
    <property type="entry name" value="GPN1"/>
    <property type="match status" value="1"/>
</dbReference>
<keyword evidence="3 9" id="KW-0547">Nucleotide-binding</keyword>
<sequence>MLYRLQLYLFVSQCARERLLLVVLYTRNIAGGKIDNSCQKTLREVKVPQPLSSFQISCGLAKEVIMAGAVTLPNSCDSRNDGAKLPTVLIVLGMAGSGKTSWVQRVTAHLYAQKRRPYVINLDPACHEVPYPVNVDIRDTVKYKEVMKQYKLGPNGAIVTSLNLFSTRFDQVIELLQKRSSEHDIVLVDTPGQIEVFTWSASGDIITRALASAFPTVLIYVMDVVRSTKPVTFMSNMLYACSILYKTRLPFIIAMNKVDVVSHSYAQEWMRDGEAFETSLRQETSYISTLASSLGLVLDEFYKNIKSVGCSAVSGFGCDEFFHAVDEAQIEYETEYKPEYDRMMKEENQRLEQEKKDFLNKISSGDSVLSNVDAIPEKEPGSEILIRPSYGLDLEEPDSEEDIAHEQEESNDEQKEYESFKSFLAKEKNKRTKRICKNTQ</sequence>
<evidence type="ECO:0000256" key="10">
    <source>
        <dbReference type="SAM" id="MobiDB-lite"/>
    </source>
</evidence>
<evidence type="ECO:0000256" key="1">
    <source>
        <dbReference type="ARBA" id="ARBA00005290"/>
    </source>
</evidence>
<comment type="subcellular location">
    <subcellularLocation>
        <location evidence="9">Cytoplasm</location>
    </subcellularLocation>
    <subcellularLocation>
        <location evidence="9">Nucleus</location>
    </subcellularLocation>
</comment>
<keyword evidence="4 9" id="KW-0378">Hydrolase</keyword>
<evidence type="ECO:0000256" key="2">
    <source>
        <dbReference type="ARBA" id="ARBA00022490"/>
    </source>
</evidence>
<dbReference type="GeneID" id="111245652"/>
<dbReference type="FunFam" id="3.40.50.300:FF:000888">
    <property type="entry name" value="GPN-loop GTPase 1"/>
    <property type="match status" value="1"/>
</dbReference>
<dbReference type="InterPro" id="IPR004130">
    <property type="entry name" value="Gpn"/>
</dbReference>
<evidence type="ECO:0000256" key="6">
    <source>
        <dbReference type="ARBA" id="ARBA00023134"/>
    </source>
</evidence>
<evidence type="ECO:0000256" key="8">
    <source>
        <dbReference type="ARBA" id="ARBA00055682"/>
    </source>
</evidence>
<dbReference type="Proteomes" id="UP000594260">
    <property type="component" value="Unplaced"/>
</dbReference>
<comment type="similarity">
    <text evidence="1 9">Belongs to the GPN-loop GTPase family.</text>
</comment>
<dbReference type="InterPro" id="IPR030230">
    <property type="entry name" value="Gpn1/Npa3/XAB1"/>
</dbReference>
<protein>
    <recommendedName>
        <fullName evidence="9">GPN-loop GTPase</fullName>
        <ecNumber evidence="9">3.6.5.-</ecNumber>
    </recommendedName>
</protein>
<dbReference type="GO" id="GO:0005737">
    <property type="term" value="C:cytoplasm"/>
    <property type="evidence" value="ECO:0007669"/>
    <property type="project" value="UniProtKB-SubCell"/>
</dbReference>